<accession>A0ABU5XZV5</accession>
<evidence type="ECO:0000259" key="3">
    <source>
        <dbReference type="Pfam" id="PF00171"/>
    </source>
</evidence>
<feature type="domain" description="Aldehyde dehydrogenase" evidence="3">
    <location>
        <begin position="28"/>
        <end position="95"/>
    </location>
</feature>
<keyword evidence="5" id="KW-1185">Reference proteome</keyword>
<dbReference type="EMBL" id="JAYJJU010000014">
    <property type="protein sequence ID" value="MEB3032961.1"/>
    <property type="molecule type" value="Genomic_DNA"/>
</dbReference>
<evidence type="ECO:0000256" key="2">
    <source>
        <dbReference type="ARBA" id="ARBA00023002"/>
    </source>
</evidence>
<gene>
    <name evidence="4" type="ORF">KV113_15520</name>
</gene>
<dbReference type="InterPro" id="IPR016162">
    <property type="entry name" value="Ald_DH_N"/>
</dbReference>
<dbReference type="InterPro" id="IPR015590">
    <property type="entry name" value="Aldehyde_DH_dom"/>
</dbReference>
<dbReference type="PANTHER" id="PTHR43111:SF1">
    <property type="entry name" value="ALDEHYDE DEHYDROGENASE B-RELATED"/>
    <property type="match status" value="1"/>
</dbReference>
<evidence type="ECO:0000256" key="1">
    <source>
        <dbReference type="ARBA" id="ARBA00009986"/>
    </source>
</evidence>
<dbReference type="PANTHER" id="PTHR43111">
    <property type="entry name" value="ALDEHYDE DEHYDROGENASE B-RELATED"/>
    <property type="match status" value="1"/>
</dbReference>
<dbReference type="RefSeq" id="WP_224976294.1">
    <property type="nucleotide sequence ID" value="NZ_JAYJJU010000014.1"/>
</dbReference>
<dbReference type="SUPFAM" id="SSF53720">
    <property type="entry name" value="ALDH-like"/>
    <property type="match status" value="1"/>
</dbReference>
<dbReference type="Gene3D" id="3.40.605.10">
    <property type="entry name" value="Aldehyde Dehydrogenase, Chain A, domain 1"/>
    <property type="match status" value="1"/>
</dbReference>
<evidence type="ECO:0000313" key="5">
    <source>
        <dbReference type="Proteomes" id="UP001298593"/>
    </source>
</evidence>
<dbReference type="Proteomes" id="UP001298593">
    <property type="component" value="Unassembled WGS sequence"/>
</dbReference>
<comment type="similarity">
    <text evidence="1">Belongs to the aldehyde dehydrogenase family.</text>
</comment>
<evidence type="ECO:0000313" key="4">
    <source>
        <dbReference type="EMBL" id="MEB3032961.1"/>
    </source>
</evidence>
<dbReference type="InterPro" id="IPR016161">
    <property type="entry name" value="Ald_DH/histidinol_DH"/>
</dbReference>
<comment type="caution">
    <text evidence="4">The sequence shown here is derived from an EMBL/GenBank/DDBJ whole genome shotgun (WGS) entry which is preliminary data.</text>
</comment>
<proteinExistence type="inferred from homology"/>
<organism evidence="4 5">
    <name type="scientific">[Mycobacterium] nativiensis</name>
    <dbReference type="NCBI Taxonomy" id="2855503"/>
    <lineage>
        <taxon>Bacteria</taxon>
        <taxon>Bacillati</taxon>
        <taxon>Actinomycetota</taxon>
        <taxon>Actinomycetes</taxon>
        <taxon>Mycobacteriales</taxon>
        <taxon>Mycobacteriaceae</taxon>
        <taxon>Mycolicibacter</taxon>
    </lineage>
</organism>
<reference evidence="4 5" key="1">
    <citation type="submission" date="2023-12" db="EMBL/GenBank/DDBJ databases">
        <title>Description of new species of Mycobacterium terrae complex isolated from sewage at the Sao Paulo Zoological Park Foundation in Brazil.</title>
        <authorList>
            <person name="Romagnoli C.L."/>
            <person name="Conceicao E.C."/>
            <person name="Machado E."/>
            <person name="Barreto L.B.P.F."/>
            <person name="Sharma A."/>
            <person name="Silva N.M."/>
            <person name="Marques L.E."/>
            <person name="Juliana M.A."/>
            <person name="Lourenco M.C.S."/>
            <person name="Digiampietri L.A."/>
            <person name="Suffys P.N."/>
            <person name="Viana-Niero C."/>
        </authorList>
    </citation>
    <scope>NUCLEOTIDE SEQUENCE [LARGE SCALE GENOMIC DNA]</scope>
    <source>
        <strain evidence="4 5">MYC340</strain>
    </source>
</reference>
<keyword evidence="2" id="KW-0560">Oxidoreductase</keyword>
<feature type="non-terminal residue" evidence="4">
    <location>
        <position position="95"/>
    </location>
</feature>
<protein>
    <submittedName>
        <fullName evidence="4">Aldehyde dehydrogenase family protein</fullName>
    </submittedName>
</protein>
<dbReference type="Pfam" id="PF00171">
    <property type="entry name" value="Aldedh"/>
    <property type="match status" value="1"/>
</dbReference>
<name>A0ABU5XZV5_9MYCO</name>
<sequence length="95" mass="10100">MTVFARPGSVGALMSFESRYGNFIGGQWVAPVGGEYFEDITPVTGASFCEIPRSRAADVEMALDAAHAAARGWGKSSPAQRAEILSKIADRIDAH</sequence>